<organism evidence="1 2">
    <name type="scientific">Corchorus capsularis</name>
    <name type="common">Jute</name>
    <dbReference type="NCBI Taxonomy" id="210143"/>
    <lineage>
        <taxon>Eukaryota</taxon>
        <taxon>Viridiplantae</taxon>
        <taxon>Streptophyta</taxon>
        <taxon>Embryophyta</taxon>
        <taxon>Tracheophyta</taxon>
        <taxon>Spermatophyta</taxon>
        <taxon>Magnoliopsida</taxon>
        <taxon>eudicotyledons</taxon>
        <taxon>Gunneridae</taxon>
        <taxon>Pentapetalae</taxon>
        <taxon>rosids</taxon>
        <taxon>malvids</taxon>
        <taxon>Malvales</taxon>
        <taxon>Malvaceae</taxon>
        <taxon>Grewioideae</taxon>
        <taxon>Apeibeae</taxon>
        <taxon>Corchorus</taxon>
    </lineage>
</organism>
<reference evidence="1 2" key="1">
    <citation type="submission" date="2013-09" db="EMBL/GenBank/DDBJ databases">
        <title>Corchorus capsularis genome sequencing.</title>
        <authorList>
            <person name="Alam M."/>
            <person name="Haque M.S."/>
            <person name="Islam M.S."/>
            <person name="Emdad E.M."/>
            <person name="Islam M.M."/>
            <person name="Ahmed B."/>
            <person name="Halim A."/>
            <person name="Hossen Q.M.M."/>
            <person name="Hossain M.Z."/>
            <person name="Ahmed R."/>
            <person name="Khan M.M."/>
            <person name="Islam R."/>
            <person name="Rashid M.M."/>
            <person name="Khan S.A."/>
            <person name="Rahman M.S."/>
            <person name="Alam M."/>
        </authorList>
    </citation>
    <scope>NUCLEOTIDE SEQUENCE [LARGE SCALE GENOMIC DNA]</scope>
    <source>
        <strain evidence="2">cv. CVL-1</strain>
        <tissue evidence="1">Whole seedling</tissue>
    </source>
</reference>
<gene>
    <name evidence="1" type="ORF">CCACVL1_08132</name>
</gene>
<comment type="caution">
    <text evidence="1">The sequence shown here is derived from an EMBL/GenBank/DDBJ whole genome shotgun (WGS) entry which is preliminary data.</text>
</comment>
<evidence type="ECO:0000313" key="1">
    <source>
        <dbReference type="EMBL" id="OMO88896.1"/>
    </source>
</evidence>
<protein>
    <submittedName>
        <fullName evidence="1">Uncharacterized protein</fullName>
    </submittedName>
</protein>
<dbReference type="Gramene" id="OMO88896">
    <property type="protein sequence ID" value="OMO88896"/>
    <property type="gene ID" value="CCACVL1_08132"/>
</dbReference>
<dbReference type="EMBL" id="AWWV01008872">
    <property type="protein sequence ID" value="OMO88896.1"/>
    <property type="molecule type" value="Genomic_DNA"/>
</dbReference>
<accession>A0A1R3J289</accession>
<dbReference type="Proteomes" id="UP000188268">
    <property type="component" value="Unassembled WGS sequence"/>
</dbReference>
<dbReference type="AlphaFoldDB" id="A0A1R3J289"/>
<evidence type="ECO:0000313" key="2">
    <source>
        <dbReference type="Proteomes" id="UP000188268"/>
    </source>
</evidence>
<name>A0A1R3J289_COCAP</name>
<keyword evidence="2" id="KW-1185">Reference proteome</keyword>
<proteinExistence type="predicted"/>
<sequence length="35" mass="3989">MEEDQGDSQAHKAQKVTKTMVKEVDIEATKQLSRK</sequence>